<dbReference type="Proteomes" id="UP000281993">
    <property type="component" value="Segment"/>
</dbReference>
<protein>
    <submittedName>
        <fullName evidence="1">Uncharacterized protein</fullName>
    </submittedName>
</protein>
<gene>
    <name evidence="1" type="primary">34</name>
    <name evidence="1" type="ORF">SEA_VALENTINIPUFF_34</name>
</gene>
<organism evidence="1 2">
    <name type="scientific">Microbacterium phage ValentiniPuff</name>
    <dbReference type="NCBI Taxonomy" id="2315705"/>
    <lineage>
        <taxon>Viruses</taxon>
        <taxon>Duplodnaviria</taxon>
        <taxon>Heunggongvirae</taxon>
        <taxon>Uroviricota</taxon>
        <taxon>Caudoviricetes</taxon>
        <taxon>Valentinivirus</taxon>
        <taxon>Valentinivirus valentinipuff</taxon>
    </lineage>
</organism>
<reference evidence="1 2" key="1">
    <citation type="submission" date="2018-08" db="EMBL/GenBank/DDBJ databases">
        <authorList>
            <person name="Preder H."/>
            <person name="Servin-Meza L.A."/>
            <person name="Bonilla J.A."/>
            <person name="Klyczek K."/>
            <person name="Garlena R.A."/>
            <person name="Russell D.A."/>
            <person name="Pope W.H."/>
            <person name="Jacobs-Sera D."/>
            <person name="Hatfull G.F."/>
        </authorList>
    </citation>
    <scope>NUCLEOTIDE SEQUENCE [LARGE SCALE GENOMIC DNA]</scope>
</reference>
<evidence type="ECO:0000313" key="2">
    <source>
        <dbReference type="Proteomes" id="UP000281993"/>
    </source>
</evidence>
<dbReference type="EMBL" id="MH825712">
    <property type="protein sequence ID" value="AYD87335.1"/>
    <property type="molecule type" value="Genomic_DNA"/>
</dbReference>
<proteinExistence type="predicted"/>
<sequence length="190" mass="21066">MAASASERLDAIRDLLARYADNTIAEDHSTKDYEIYEDLQLVHLDEAVTLLQGIAEQFADPSTEAEIVTRMTQTVTERLPWGTPMNLVIEVQKIIRDAVRAGEQSALERWEPDERLPEARTVVDPDVTSWSFTVDGGLAIIWQTDAGEREFVLEGEATRSDLIAALAMVTEPITPFTILAHDARTNGAAE</sequence>
<accession>A0A386KP14</accession>
<evidence type="ECO:0000313" key="1">
    <source>
        <dbReference type="EMBL" id="AYD87335.1"/>
    </source>
</evidence>
<keyword evidence="2" id="KW-1185">Reference proteome</keyword>
<name>A0A386KP14_9CAUD</name>